<feature type="region of interest" description="Disordered" evidence="1">
    <location>
        <begin position="398"/>
        <end position="418"/>
    </location>
</feature>
<feature type="region of interest" description="Disordered" evidence="1">
    <location>
        <begin position="169"/>
        <end position="190"/>
    </location>
</feature>
<reference evidence="2 3" key="1">
    <citation type="submission" date="2023-02" db="EMBL/GenBank/DDBJ databases">
        <title>LHISI_Scaffold_Assembly.</title>
        <authorList>
            <person name="Stuart O.P."/>
            <person name="Cleave R."/>
            <person name="Magrath M.J.L."/>
            <person name="Mikheyev A.S."/>
        </authorList>
    </citation>
    <scope>NUCLEOTIDE SEQUENCE [LARGE SCALE GENOMIC DNA]</scope>
    <source>
        <strain evidence="2">Daus_M_001</strain>
        <tissue evidence="2">Leg muscle</tissue>
    </source>
</reference>
<protein>
    <submittedName>
        <fullName evidence="2">Uncharacterized protein</fullName>
    </submittedName>
</protein>
<feature type="compositionally biased region" description="Basic residues" evidence="1">
    <location>
        <begin position="400"/>
        <end position="412"/>
    </location>
</feature>
<keyword evidence="3" id="KW-1185">Reference proteome</keyword>
<name>A0ABQ9G0G6_9NEOP</name>
<accession>A0ABQ9G0G6</accession>
<feature type="region of interest" description="Disordered" evidence="1">
    <location>
        <begin position="496"/>
        <end position="545"/>
    </location>
</feature>
<feature type="compositionally biased region" description="Polar residues" evidence="1">
    <location>
        <begin position="712"/>
        <end position="728"/>
    </location>
</feature>
<feature type="region of interest" description="Disordered" evidence="1">
    <location>
        <begin position="1"/>
        <end position="27"/>
    </location>
</feature>
<organism evidence="2 3">
    <name type="scientific">Dryococelus australis</name>
    <dbReference type="NCBI Taxonomy" id="614101"/>
    <lineage>
        <taxon>Eukaryota</taxon>
        <taxon>Metazoa</taxon>
        <taxon>Ecdysozoa</taxon>
        <taxon>Arthropoda</taxon>
        <taxon>Hexapoda</taxon>
        <taxon>Insecta</taxon>
        <taxon>Pterygota</taxon>
        <taxon>Neoptera</taxon>
        <taxon>Polyneoptera</taxon>
        <taxon>Phasmatodea</taxon>
        <taxon>Verophasmatodea</taxon>
        <taxon>Anareolatae</taxon>
        <taxon>Phasmatidae</taxon>
        <taxon>Eurycanthinae</taxon>
        <taxon>Dryococelus</taxon>
    </lineage>
</organism>
<proteinExistence type="predicted"/>
<gene>
    <name evidence="2" type="ORF">PR048_033494</name>
</gene>
<feature type="compositionally biased region" description="Basic and acidic residues" evidence="1">
    <location>
        <begin position="11"/>
        <end position="24"/>
    </location>
</feature>
<evidence type="ECO:0000313" key="3">
    <source>
        <dbReference type="Proteomes" id="UP001159363"/>
    </source>
</evidence>
<comment type="caution">
    <text evidence="2">The sequence shown here is derived from an EMBL/GenBank/DDBJ whole genome shotgun (WGS) entry which is preliminary data.</text>
</comment>
<feature type="compositionally biased region" description="Basic and acidic residues" evidence="1">
    <location>
        <begin position="169"/>
        <end position="179"/>
    </location>
</feature>
<evidence type="ECO:0000313" key="2">
    <source>
        <dbReference type="EMBL" id="KAJ8865970.1"/>
    </source>
</evidence>
<feature type="region of interest" description="Disordered" evidence="1">
    <location>
        <begin position="712"/>
        <end position="734"/>
    </location>
</feature>
<evidence type="ECO:0000256" key="1">
    <source>
        <dbReference type="SAM" id="MobiDB-lite"/>
    </source>
</evidence>
<dbReference type="Proteomes" id="UP001159363">
    <property type="component" value="Chromosome 16"/>
</dbReference>
<sequence>MWQRWNAMVRGDGRSPRKPADQRHGSGTILACENPGPNMPGIEPGSPWLGASPTQYDHRLNKNTDVQQALDLRTLATHTPNKMASSVSDILERRAVLQSTPGSLQFLPNHSSILFVPVEADHLTQLKLKYLQTNDVKLKCGHYNFNHIVSMMAVNDALFTIYRSSRRGDRQQNKFERGQRSYPPVVTGVGEEKGDGRVDQLAMENGACAGGLSKERIISAIYVDACDGVNRHDTHKTPYDRVKQCRERKINIKASERVNVDPPTCANRFRIPAETLPYFRMGIIVVDDAAGPKVFSGISRYPPPFHSGCENLGNPHIFTGETVDCVLSLWNVAELNNNRAAGWWVLVGAGQIRAGGPNACIISQLRVDTVRSAACFTPGADENEVRACGKKTAGLIVGGGKKKSTSRRRRGRGGGGPDHCIASWPELSGCSQRFDRPMVGPLQGTGVRDCLCLSEAHFVTHPPLGSRKASHGAAPYSTSFTLIGSQDLDFESRSNLSTSLCEERRQNKRAGKTGEPRENPPTRGIVKHDSHMRRSGRDPTGNLTRRINCTQVDKRDISFGSTPRVLAERLLTHEKGTLRTCCLLESGPIKSAERGRRRMDENTEPQWHSHLATALISLNISIQEECMEPPTGYHRLVGTCEREVCPGLEPRDGFPLAWLPLGHGERNKKSWVPVEWRSKIRTDVYGDTCCPRTSAGCPPSGGQDGSSVTVCIGNPRTSAPSSWPTGSAATPPPT</sequence>
<dbReference type="EMBL" id="JARBHB010000017">
    <property type="protein sequence ID" value="KAJ8865970.1"/>
    <property type="molecule type" value="Genomic_DNA"/>
</dbReference>